<keyword evidence="1" id="KW-0472">Membrane</keyword>
<organism evidence="2 3">
    <name type="scientific">Novipirellula aureliae</name>
    <dbReference type="NCBI Taxonomy" id="2527966"/>
    <lineage>
        <taxon>Bacteria</taxon>
        <taxon>Pseudomonadati</taxon>
        <taxon>Planctomycetota</taxon>
        <taxon>Planctomycetia</taxon>
        <taxon>Pirellulales</taxon>
        <taxon>Pirellulaceae</taxon>
        <taxon>Novipirellula</taxon>
    </lineage>
</organism>
<dbReference type="OrthoDB" id="839834at2"/>
<proteinExistence type="predicted"/>
<comment type="caution">
    <text evidence="2">The sequence shown here is derived from an EMBL/GenBank/DDBJ whole genome shotgun (WGS) entry which is preliminary data.</text>
</comment>
<keyword evidence="1" id="KW-1133">Transmembrane helix</keyword>
<sequence>MFEQILKAAIGMICVMGVWLLVQSLWRLLSGAMPNQDALGGRVGCHSCDCKTPCENSKTNAQ</sequence>
<reference evidence="2 3" key="1">
    <citation type="submission" date="2019-02" db="EMBL/GenBank/DDBJ databases">
        <title>Deep-cultivation of Planctomycetes and their phenomic and genomic characterization uncovers novel biology.</title>
        <authorList>
            <person name="Wiegand S."/>
            <person name="Jogler M."/>
            <person name="Boedeker C."/>
            <person name="Pinto D."/>
            <person name="Vollmers J."/>
            <person name="Rivas-Marin E."/>
            <person name="Kohn T."/>
            <person name="Peeters S.H."/>
            <person name="Heuer A."/>
            <person name="Rast P."/>
            <person name="Oberbeckmann S."/>
            <person name="Bunk B."/>
            <person name="Jeske O."/>
            <person name="Meyerdierks A."/>
            <person name="Storesund J.E."/>
            <person name="Kallscheuer N."/>
            <person name="Luecker S."/>
            <person name="Lage O.M."/>
            <person name="Pohl T."/>
            <person name="Merkel B.J."/>
            <person name="Hornburger P."/>
            <person name="Mueller R.-W."/>
            <person name="Bruemmer F."/>
            <person name="Labrenz M."/>
            <person name="Spormann A.M."/>
            <person name="Op Den Camp H."/>
            <person name="Overmann J."/>
            <person name="Amann R."/>
            <person name="Jetten M.S.M."/>
            <person name="Mascher T."/>
            <person name="Medema M.H."/>
            <person name="Devos D.P."/>
            <person name="Kaster A.-K."/>
            <person name="Ovreas L."/>
            <person name="Rohde M."/>
            <person name="Galperin M.Y."/>
            <person name="Jogler C."/>
        </authorList>
    </citation>
    <scope>NUCLEOTIDE SEQUENCE [LARGE SCALE GENOMIC DNA]</scope>
    <source>
        <strain evidence="2 3">Q31b</strain>
    </source>
</reference>
<evidence type="ECO:0000256" key="1">
    <source>
        <dbReference type="SAM" id="Phobius"/>
    </source>
</evidence>
<accession>A0A5C6E4L4</accession>
<feature type="transmembrane region" description="Helical" evidence="1">
    <location>
        <begin position="6"/>
        <end position="26"/>
    </location>
</feature>
<dbReference type="AlphaFoldDB" id="A0A5C6E4L4"/>
<dbReference type="EMBL" id="SJPY01000003">
    <property type="protein sequence ID" value="TWU43434.1"/>
    <property type="molecule type" value="Genomic_DNA"/>
</dbReference>
<dbReference type="RefSeq" id="WP_146599865.1">
    <property type="nucleotide sequence ID" value="NZ_SJPY01000003.1"/>
</dbReference>
<keyword evidence="3" id="KW-1185">Reference proteome</keyword>
<evidence type="ECO:0000313" key="3">
    <source>
        <dbReference type="Proteomes" id="UP000315471"/>
    </source>
</evidence>
<dbReference type="Proteomes" id="UP000315471">
    <property type="component" value="Unassembled WGS sequence"/>
</dbReference>
<gene>
    <name evidence="2" type="ORF">Q31b_24740</name>
</gene>
<name>A0A5C6E4L4_9BACT</name>
<evidence type="ECO:0000313" key="2">
    <source>
        <dbReference type="EMBL" id="TWU43434.1"/>
    </source>
</evidence>
<protein>
    <submittedName>
        <fullName evidence="2">Uncharacterized protein</fullName>
    </submittedName>
</protein>
<keyword evidence="1" id="KW-0812">Transmembrane</keyword>